<dbReference type="AlphaFoldDB" id="A0A3S5BVH9"/>
<organism evidence="3 4">
    <name type="scientific">Protopolystoma xenopodis</name>
    <dbReference type="NCBI Taxonomy" id="117903"/>
    <lineage>
        <taxon>Eukaryota</taxon>
        <taxon>Metazoa</taxon>
        <taxon>Spiralia</taxon>
        <taxon>Lophotrochozoa</taxon>
        <taxon>Platyhelminthes</taxon>
        <taxon>Monogenea</taxon>
        <taxon>Polyopisthocotylea</taxon>
        <taxon>Polystomatidea</taxon>
        <taxon>Polystomatidae</taxon>
        <taxon>Protopolystoma</taxon>
    </lineage>
</organism>
<keyword evidence="2" id="KW-0812">Transmembrane</keyword>
<dbReference type="EMBL" id="CAAALY010045370">
    <property type="protein sequence ID" value="VEL20223.1"/>
    <property type="molecule type" value="Genomic_DNA"/>
</dbReference>
<keyword evidence="4" id="KW-1185">Reference proteome</keyword>
<proteinExistence type="predicted"/>
<feature type="region of interest" description="Disordered" evidence="1">
    <location>
        <begin position="83"/>
        <end position="109"/>
    </location>
</feature>
<sequence length="266" mass="29028">MQETGGRPVDSFLWRFIGDYKYKPVSPIFQHDCLRPDRAAFVHAHLRSQLTGLALEATLARAAALAASDVTRVECGADHANETHVSDTDLTGRSSRLSSRASENAEGAQTTIAADGMTLRTAKFDGKAGQGGPAKSKDLESTSFTLPEIVGPFDHSHRHDHSLGSRRLTGRSEFLYSAVDGQLGIRSSRCSSPQMTSARLGDLGSECCCKVGLRHRARIPRPNHPDFDNTGCTSGRSRINSYGHQAGAWLLLFSLIFLFNFVLFFM</sequence>
<keyword evidence="2" id="KW-0472">Membrane</keyword>
<evidence type="ECO:0000256" key="1">
    <source>
        <dbReference type="SAM" id="MobiDB-lite"/>
    </source>
</evidence>
<name>A0A3S5BVH9_9PLAT</name>
<feature type="compositionally biased region" description="Polar residues" evidence="1">
    <location>
        <begin position="88"/>
        <end position="109"/>
    </location>
</feature>
<protein>
    <submittedName>
        <fullName evidence="3">Uncharacterized protein</fullName>
    </submittedName>
</protein>
<gene>
    <name evidence="3" type="ORF">PXEA_LOCUS13663</name>
</gene>
<feature type="region of interest" description="Disordered" evidence="1">
    <location>
        <begin position="123"/>
        <end position="142"/>
    </location>
</feature>
<evidence type="ECO:0000313" key="4">
    <source>
        <dbReference type="Proteomes" id="UP000784294"/>
    </source>
</evidence>
<accession>A0A3S5BVH9</accession>
<dbReference type="Proteomes" id="UP000784294">
    <property type="component" value="Unassembled WGS sequence"/>
</dbReference>
<keyword evidence="2" id="KW-1133">Transmembrane helix</keyword>
<comment type="caution">
    <text evidence="3">The sequence shown here is derived from an EMBL/GenBank/DDBJ whole genome shotgun (WGS) entry which is preliminary data.</text>
</comment>
<feature type="transmembrane region" description="Helical" evidence="2">
    <location>
        <begin position="246"/>
        <end position="265"/>
    </location>
</feature>
<reference evidence="3" key="1">
    <citation type="submission" date="2018-11" db="EMBL/GenBank/DDBJ databases">
        <authorList>
            <consortium name="Pathogen Informatics"/>
        </authorList>
    </citation>
    <scope>NUCLEOTIDE SEQUENCE</scope>
</reference>
<evidence type="ECO:0000256" key="2">
    <source>
        <dbReference type="SAM" id="Phobius"/>
    </source>
</evidence>
<evidence type="ECO:0000313" key="3">
    <source>
        <dbReference type="EMBL" id="VEL20223.1"/>
    </source>
</evidence>